<evidence type="ECO:0000313" key="1">
    <source>
        <dbReference type="EMBL" id="QIW79969.1"/>
    </source>
</evidence>
<accession>A0A6H0WJ36</accession>
<name>A0A6H0WJ36_9BACI</name>
<proteinExistence type="predicted"/>
<dbReference type="KEGG" id="bteq:G4P54_09210"/>
<organism evidence="1 2">
    <name type="scientific">Bacillus tequilensis</name>
    <dbReference type="NCBI Taxonomy" id="227866"/>
    <lineage>
        <taxon>Bacteria</taxon>
        <taxon>Bacillati</taxon>
        <taxon>Bacillota</taxon>
        <taxon>Bacilli</taxon>
        <taxon>Bacillales</taxon>
        <taxon>Bacillaceae</taxon>
        <taxon>Bacillus</taxon>
    </lineage>
</organism>
<keyword evidence="2" id="KW-1185">Reference proteome</keyword>
<protein>
    <submittedName>
        <fullName evidence="1">Uncharacterized protein</fullName>
    </submittedName>
</protein>
<reference evidence="1 2" key="1">
    <citation type="submission" date="2020-02" db="EMBL/GenBank/DDBJ databases">
        <title>Genome sequencing, annotation and comparative genomic analysis of Bacillus tequilensis EA-CB0015, an effective biological control agent against Pseudocercospora fijiensis in banana plants.</title>
        <authorList>
            <person name="Cuellar-Gaviria T.Z."/>
            <person name="Ju K.-S."/>
            <person name="Villegas-Escobar V."/>
        </authorList>
    </citation>
    <scope>NUCLEOTIDE SEQUENCE [LARGE SCALE GENOMIC DNA]</scope>
    <source>
        <strain evidence="1 2">EA-CB0015</strain>
    </source>
</reference>
<dbReference type="AlphaFoldDB" id="A0A6H0WJ36"/>
<dbReference type="Proteomes" id="UP000501914">
    <property type="component" value="Chromosome"/>
</dbReference>
<dbReference type="EMBL" id="CP048852">
    <property type="protein sequence ID" value="QIW79969.1"/>
    <property type="molecule type" value="Genomic_DNA"/>
</dbReference>
<gene>
    <name evidence="1" type="ORF">G4P54_09210</name>
</gene>
<sequence>MASKKLNLGLIEESVNKYDKKEKVQLTDDVHVFIYPYFSPSRLTKMLAGLISDQEEAKEAGIKSFKDINQVQWAFFSLIKEFTDLGIPNDIKNKVKWYLKLVDSEFFPLIINSFPKESLEKLGKATVMLQQNIDELSKKSQEEANNLILQKVEEIESSADPQ</sequence>
<evidence type="ECO:0000313" key="2">
    <source>
        <dbReference type="Proteomes" id="UP000501914"/>
    </source>
</evidence>
<dbReference type="RefSeq" id="WP_167872437.1">
    <property type="nucleotide sequence ID" value="NZ_CP048852.1"/>
</dbReference>